<protein>
    <submittedName>
        <fullName evidence="10">Deuterolysin metalloprotease (M35) family containing protein</fullName>
    </submittedName>
</protein>
<reference evidence="11" key="1">
    <citation type="journal article" date="2014" name="Genome Announc.">
        <title>Draft genome sequence of the plant-pathogenic soil fungus Rhizoctonia solani anastomosis group 3 strain Rhs1AP.</title>
        <authorList>
            <person name="Cubeta M.A."/>
            <person name="Thomas E."/>
            <person name="Dean R.A."/>
            <person name="Jabaji S."/>
            <person name="Neate S.M."/>
            <person name="Tavantzis S."/>
            <person name="Toda T."/>
            <person name="Vilgalys R."/>
            <person name="Bharathan N."/>
            <person name="Fedorova-Abrams N."/>
            <person name="Pakala S.B."/>
            <person name="Pakala S.M."/>
            <person name="Zafar N."/>
            <person name="Joardar V."/>
            <person name="Losada L."/>
            <person name="Nierman W.C."/>
        </authorList>
    </citation>
    <scope>NUCLEOTIDE SEQUENCE [LARGE SCALE GENOMIC DNA]</scope>
    <source>
        <strain evidence="11">AG-3</strain>
    </source>
</reference>
<dbReference type="PANTHER" id="PTHR37016:SF3">
    <property type="entry name" value="NEUTRAL PROTEASE 2-RELATED"/>
    <property type="match status" value="1"/>
</dbReference>
<keyword evidence="6" id="KW-0862">Zinc</keyword>
<comment type="similarity">
    <text evidence="2">Belongs to the peptidase M35 family.</text>
</comment>
<dbReference type="SUPFAM" id="SSF55486">
    <property type="entry name" value="Metalloproteases ('zincins'), catalytic domain"/>
    <property type="match status" value="1"/>
</dbReference>
<keyword evidence="8" id="KW-0732">Signal</keyword>
<dbReference type="GO" id="GO:0006508">
    <property type="term" value="P:proteolysis"/>
    <property type="evidence" value="ECO:0007669"/>
    <property type="project" value="UniProtKB-KW"/>
</dbReference>
<organism evidence="10 11">
    <name type="scientific">Rhizoctonia solani AG-3 Rhs1AP</name>
    <dbReference type="NCBI Taxonomy" id="1086054"/>
    <lineage>
        <taxon>Eukaryota</taxon>
        <taxon>Fungi</taxon>
        <taxon>Dikarya</taxon>
        <taxon>Basidiomycota</taxon>
        <taxon>Agaricomycotina</taxon>
        <taxon>Agaricomycetes</taxon>
        <taxon>Cantharellales</taxon>
        <taxon>Ceratobasidiaceae</taxon>
        <taxon>Rhizoctonia</taxon>
    </lineage>
</organism>
<evidence type="ECO:0000256" key="2">
    <source>
        <dbReference type="ARBA" id="ARBA00010279"/>
    </source>
</evidence>
<dbReference type="EMBL" id="JATN01000322">
    <property type="protein sequence ID" value="EUC54506.1"/>
    <property type="molecule type" value="Genomic_DNA"/>
</dbReference>
<feature type="domain" description="Lysine-specific metallo-endopeptidase" evidence="9">
    <location>
        <begin position="209"/>
        <end position="347"/>
    </location>
</feature>
<evidence type="ECO:0000256" key="3">
    <source>
        <dbReference type="ARBA" id="ARBA00022670"/>
    </source>
</evidence>
<gene>
    <name evidence="10" type="ORF">RSOL_053330</name>
</gene>
<dbReference type="PANTHER" id="PTHR37016">
    <property type="match status" value="1"/>
</dbReference>
<dbReference type="InterPro" id="IPR029463">
    <property type="entry name" value="Lys_MEP"/>
</dbReference>
<name>X8IZT1_9AGAM</name>
<feature type="signal peptide" evidence="8">
    <location>
        <begin position="1"/>
        <end position="17"/>
    </location>
</feature>
<keyword evidence="5" id="KW-0378">Hydrolase</keyword>
<evidence type="ECO:0000259" key="9">
    <source>
        <dbReference type="SMART" id="SM01351"/>
    </source>
</evidence>
<evidence type="ECO:0000256" key="7">
    <source>
        <dbReference type="ARBA" id="ARBA00023049"/>
    </source>
</evidence>
<evidence type="ECO:0000256" key="4">
    <source>
        <dbReference type="ARBA" id="ARBA00022723"/>
    </source>
</evidence>
<dbReference type="InterPro" id="IPR024079">
    <property type="entry name" value="MetalloPept_cat_dom_sf"/>
</dbReference>
<evidence type="ECO:0000256" key="5">
    <source>
        <dbReference type="ARBA" id="ARBA00022801"/>
    </source>
</evidence>
<dbReference type="GO" id="GO:0004222">
    <property type="term" value="F:metalloendopeptidase activity"/>
    <property type="evidence" value="ECO:0007669"/>
    <property type="project" value="InterPro"/>
</dbReference>
<evidence type="ECO:0000313" key="11">
    <source>
        <dbReference type="Proteomes" id="UP000030108"/>
    </source>
</evidence>
<keyword evidence="4" id="KW-0479">Metal-binding</keyword>
<keyword evidence="7 10" id="KW-0482">Metalloprotease</keyword>
<accession>X8IZT1</accession>
<dbReference type="Gene3D" id="2.60.40.2970">
    <property type="match status" value="1"/>
</dbReference>
<dbReference type="SMART" id="SM01351">
    <property type="entry name" value="Aspzincin_M35"/>
    <property type="match status" value="1"/>
</dbReference>
<feature type="chain" id="PRO_5004986223" evidence="8">
    <location>
        <begin position="18"/>
        <end position="353"/>
    </location>
</feature>
<keyword evidence="3 10" id="KW-0645">Protease</keyword>
<dbReference type="Proteomes" id="UP000030108">
    <property type="component" value="Unassembled WGS sequence"/>
</dbReference>
<dbReference type="Gene3D" id="3.40.390.10">
    <property type="entry name" value="Collagenase (Catalytic Domain)"/>
    <property type="match status" value="1"/>
</dbReference>
<evidence type="ECO:0000256" key="8">
    <source>
        <dbReference type="SAM" id="SignalP"/>
    </source>
</evidence>
<dbReference type="GO" id="GO:0046872">
    <property type="term" value="F:metal ion binding"/>
    <property type="evidence" value="ECO:0007669"/>
    <property type="project" value="UniProtKB-KW"/>
</dbReference>
<dbReference type="Pfam" id="PF14521">
    <property type="entry name" value="Aspzincin_M35"/>
    <property type="match status" value="1"/>
</dbReference>
<comment type="cofactor">
    <cofactor evidence="1">
        <name>Zn(2+)</name>
        <dbReference type="ChEBI" id="CHEBI:29105"/>
    </cofactor>
</comment>
<dbReference type="InterPro" id="IPR050414">
    <property type="entry name" value="Fungal_M35_metalloproteases"/>
</dbReference>
<dbReference type="AlphaFoldDB" id="X8IZT1"/>
<proteinExistence type="inferred from homology"/>
<comment type="caution">
    <text evidence="10">The sequence shown here is derived from an EMBL/GenBank/DDBJ whole genome shotgun (WGS) entry which is preliminary data.</text>
</comment>
<evidence type="ECO:0000256" key="1">
    <source>
        <dbReference type="ARBA" id="ARBA00001947"/>
    </source>
</evidence>
<sequence>MKSVISTVLLSALAVSAAPGLVLDVAGPSSVVDLNGLTVKATLKNTGDVALKLLNDPRTVLSKARTNTFSISSPSGTPKFTGLYAKYVPSKAVADAKESTFTVLAPGQSIEVEHNLAGVYNFTQSGEGAYSFTANNLFNYVDESGELKTIEPSSNSHQFKLAGKLAVSNGHISSISRRAVSYTGCTSTEQSEISTAATSSNTYVADVNSYLAGISSGTTRYATWFGTFSTSRHNTVVSHYKDIGTDATSTNYDCTACKSESGIDYESTFAYVNPDSPGKINLCGQFWSAPNTGADSRAGTIVHENSHFTVNGGTEDHVYGQGAAKSLAQSDPDQAINNADNHEYFAENTPALS</sequence>
<evidence type="ECO:0000256" key="6">
    <source>
        <dbReference type="ARBA" id="ARBA00022833"/>
    </source>
</evidence>
<dbReference type="OrthoDB" id="412874at2759"/>
<evidence type="ECO:0000313" key="10">
    <source>
        <dbReference type="EMBL" id="EUC54506.1"/>
    </source>
</evidence>